<reference evidence="1" key="3">
    <citation type="submission" date="2025-09" db="UniProtKB">
        <authorList>
            <consortium name="Ensembl"/>
        </authorList>
    </citation>
    <scope>IDENTIFICATION</scope>
</reference>
<dbReference type="GO" id="GO:0005952">
    <property type="term" value="C:cAMP-dependent protein kinase complex"/>
    <property type="evidence" value="ECO:0007669"/>
    <property type="project" value="TreeGrafter"/>
</dbReference>
<dbReference type="Ensembl" id="ENSENLT00000010048.1">
    <property type="protein sequence ID" value="ENSENLP00000009593.1"/>
    <property type="gene ID" value="ENSENLG00000004631.1"/>
</dbReference>
<reference evidence="1" key="2">
    <citation type="submission" date="2025-08" db="UniProtKB">
        <authorList>
            <consortium name="Ensembl"/>
        </authorList>
    </citation>
    <scope>IDENTIFICATION</scope>
</reference>
<dbReference type="OMA" id="YIETWEL"/>
<organism evidence="1 2">
    <name type="scientific">Echeneis naucrates</name>
    <name type="common">Live sharksucker</name>
    <dbReference type="NCBI Taxonomy" id="173247"/>
    <lineage>
        <taxon>Eukaryota</taxon>
        <taxon>Metazoa</taxon>
        <taxon>Chordata</taxon>
        <taxon>Craniata</taxon>
        <taxon>Vertebrata</taxon>
        <taxon>Euteleostomi</taxon>
        <taxon>Actinopterygii</taxon>
        <taxon>Neopterygii</taxon>
        <taxon>Teleostei</taxon>
        <taxon>Neoteleostei</taxon>
        <taxon>Acanthomorphata</taxon>
        <taxon>Carangaria</taxon>
        <taxon>Carangiformes</taxon>
        <taxon>Echeneidae</taxon>
        <taxon>Echeneis</taxon>
    </lineage>
</organism>
<dbReference type="FunCoup" id="A0A665TPJ4">
    <property type="interactions" value="2"/>
</dbReference>
<dbReference type="PANTHER" id="PTHR35075:SF1">
    <property type="entry name" value="A-KINASE ANCHOR PROTEIN 14"/>
    <property type="match status" value="1"/>
</dbReference>
<accession>A0A665TPJ4</accession>
<dbReference type="InterPro" id="IPR025663">
    <property type="entry name" value="AKAP_28"/>
</dbReference>
<dbReference type="InParanoid" id="A0A665TPJ4"/>
<evidence type="ECO:0000313" key="1">
    <source>
        <dbReference type="Ensembl" id="ENSENLP00000009593.1"/>
    </source>
</evidence>
<dbReference type="Proteomes" id="UP000472264">
    <property type="component" value="Chromosome 23"/>
</dbReference>
<sequence>MEVKGASPNVHFAAESGLLVQSLLDKHRRTMAKDPEDNTPDTDWVASKDFTVEVGKRQIGEYIQTWGVQACWLYSLDFLYTTEEEHHAFYHYRARFSTPTPRAPIQGTASVFFVVCIAKVKPQTLPVEVRFVLEANRLVHTPGKTRFTEKWLAEVIESKAGLRNAVDF</sequence>
<keyword evidence="2" id="KW-1185">Reference proteome</keyword>
<dbReference type="GO" id="GO:0034237">
    <property type="term" value="F:protein kinase A regulatory subunit binding"/>
    <property type="evidence" value="ECO:0007669"/>
    <property type="project" value="TreeGrafter"/>
</dbReference>
<dbReference type="Pfam" id="PF14469">
    <property type="entry name" value="AKAP28"/>
    <property type="match status" value="1"/>
</dbReference>
<evidence type="ECO:0000313" key="2">
    <source>
        <dbReference type="Proteomes" id="UP000472264"/>
    </source>
</evidence>
<proteinExistence type="predicted"/>
<dbReference type="InterPro" id="IPR053084">
    <property type="entry name" value="AKAP"/>
</dbReference>
<name>A0A665TPJ4_ECHNA</name>
<dbReference type="PANTHER" id="PTHR35075">
    <property type="entry name" value="A-KINASE ANCHOR PROTEIN 14"/>
    <property type="match status" value="1"/>
</dbReference>
<protein>
    <submittedName>
        <fullName evidence="1">Si:dkeyp-81f3.4</fullName>
    </submittedName>
</protein>
<reference evidence="1" key="1">
    <citation type="submission" date="2021-04" db="EMBL/GenBank/DDBJ databases">
        <authorList>
            <consortium name="Wellcome Sanger Institute Data Sharing"/>
        </authorList>
    </citation>
    <scope>NUCLEOTIDE SEQUENCE [LARGE SCALE GENOMIC DNA]</scope>
</reference>
<dbReference type="AlphaFoldDB" id="A0A665TPJ4"/>